<reference evidence="1" key="1">
    <citation type="journal article" date="2021" name="PeerJ">
        <title>Extensive microbial diversity within the chicken gut microbiome revealed by metagenomics and culture.</title>
        <authorList>
            <person name="Gilroy R."/>
            <person name="Ravi A."/>
            <person name="Getino M."/>
            <person name="Pursley I."/>
            <person name="Horton D.L."/>
            <person name="Alikhan N.F."/>
            <person name="Baker D."/>
            <person name="Gharbi K."/>
            <person name="Hall N."/>
            <person name="Watson M."/>
            <person name="Adriaenssens E.M."/>
            <person name="Foster-Nyarko E."/>
            <person name="Jarju S."/>
            <person name="Secka A."/>
            <person name="Antonio M."/>
            <person name="Oren A."/>
            <person name="Chaudhuri R.R."/>
            <person name="La Ragione R."/>
            <person name="Hildebrand F."/>
            <person name="Pallen M.J."/>
        </authorList>
    </citation>
    <scope>NUCLEOTIDE SEQUENCE</scope>
    <source>
        <strain evidence="1">ChiBcolR8-3208</strain>
    </source>
</reference>
<dbReference type="AlphaFoldDB" id="A0A9D2RZJ9"/>
<dbReference type="InterPro" id="IPR016195">
    <property type="entry name" value="Pol/histidinol_Pase-like"/>
</dbReference>
<protein>
    <recommendedName>
        <fullName evidence="3">PHP domain-containing protein</fullName>
    </recommendedName>
</protein>
<dbReference type="Pfam" id="PF13263">
    <property type="entry name" value="PHP_C"/>
    <property type="match status" value="1"/>
</dbReference>
<accession>A0A9D2RZJ9</accession>
<dbReference type="EMBL" id="DWXZ01000144">
    <property type="protein sequence ID" value="HJB37789.1"/>
    <property type="molecule type" value="Genomic_DNA"/>
</dbReference>
<reference evidence="1" key="2">
    <citation type="submission" date="2021-04" db="EMBL/GenBank/DDBJ databases">
        <authorList>
            <person name="Gilroy R."/>
        </authorList>
    </citation>
    <scope>NUCLEOTIDE SEQUENCE</scope>
    <source>
        <strain evidence="1">ChiBcolR8-3208</strain>
    </source>
</reference>
<sequence length="333" mass="36566">MKLDFHTHGKLAKRLPFSTVYTDWLFGEAKNAGLDALCLTEHFNTLQFDELYGYLSARSTREGDALVLENGLRVFPGMETDIAEGGHILSIGPLEAILELNQRLAPHKAPGNFLPFARLRDLFDQYPVVVGGAHPYREGGHIPQLPREQLARLDFLDLNGKDLATNRQQAEQRTYRLGSQLGIPVVSGSDTHQAVQYGCVWTEFQRDCSTAAELLQEMRAGRYTITVSESAAGKVKTASLLKRALKEIHALGGDYVAVLTGPEKEQEHGPSYGERIAVQHKAVVVEYAPKAGAMAEALERAANEMALQGWELVSSTVTPAAKGILLFRKRGTA</sequence>
<evidence type="ECO:0000313" key="1">
    <source>
        <dbReference type="EMBL" id="HJB37789.1"/>
    </source>
</evidence>
<dbReference type="Gene3D" id="3.20.20.140">
    <property type="entry name" value="Metal-dependent hydrolases"/>
    <property type="match status" value="1"/>
</dbReference>
<evidence type="ECO:0008006" key="3">
    <source>
        <dbReference type="Google" id="ProtNLM"/>
    </source>
</evidence>
<dbReference type="SUPFAM" id="SSF89550">
    <property type="entry name" value="PHP domain-like"/>
    <property type="match status" value="1"/>
</dbReference>
<proteinExistence type="predicted"/>
<organism evidence="1 2">
    <name type="scientific">Candidatus Acutalibacter ornithocaccae</name>
    <dbReference type="NCBI Taxonomy" id="2838416"/>
    <lineage>
        <taxon>Bacteria</taxon>
        <taxon>Bacillati</taxon>
        <taxon>Bacillota</taxon>
        <taxon>Clostridia</taxon>
        <taxon>Eubacteriales</taxon>
        <taxon>Acutalibacteraceae</taxon>
        <taxon>Acutalibacter</taxon>
    </lineage>
</organism>
<evidence type="ECO:0000313" key="2">
    <source>
        <dbReference type="Proteomes" id="UP000824214"/>
    </source>
</evidence>
<dbReference type="Proteomes" id="UP000824214">
    <property type="component" value="Unassembled WGS sequence"/>
</dbReference>
<comment type="caution">
    <text evidence="1">The sequence shown here is derived from an EMBL/GenBank/DDBJ whole genome shotgun (WGS) entry which is preliminary data.</text>
</comment>
<name>A0A9D2RZJ9_9FIRM</name>
<gene>
    <name evidence="1" type="ORF">H9942_06940</name>
</gene>